<dbReference type="EMBL" id="CP076456">
    <property type="protein sequence ID" value="QWQ36270.1"/>
    <property type="molecule type" value="Genomic_DNA"/>
</dbReference>
<accession>A0A975PEG3</accession>
<dbReference type="InterPro" id="IPR011330">
    <property type="entry name" value="Glyco_hydro/deAcase_b/a-brl"/>
</dbReference>
<reference evidence="1" key="1">
    <citation type="submission" date="2021-06" db="EMBL/GenBank/DDBJ databases">
        <title>Novel species in genus Arthrobacter.</title>
        <authorList>
            <person name="Zhang G."/>
        </authorList>
    </citation>
    <scope>NUCLEOTIDE SEQUENCE</scope>
    <source>
        <strain evidence="1">Zg-ZUI122</strain>
    </source>
</reference>
<proteinExistence type="predicted"/>
<dbReference type="SUPFAM" id="SSF88713">
    <property type="entry name" value="Glycoside hydrolase/deacetylase"/>
    <property type="match status" value="1"/>
</dbReference>
<keyword evidence="2" id="KW-1185">Reference proteome</keyword>
<evidence type="ECO:0000313" key="1">
    <source>
        <dbReference type="EMBL" id="QWQ36270.1"/>
    </source>
</evidence>
<sequence length="100" mass="10634">MSLTFDDGVSGAARAAEILNAVDMKGTFYMKSGLLDETGFMALRQAKGVAGPLMTNPCSMSLSPGWQYGKPSVRLWSSPCRRCLAGICWSRAVAAATPRS</sequence>
<dbReference type="KEGG" id="asun:KG104_17885"/>
<organism evidence="1 2">
    <name type="scientific">Arthrobacter sunyaminii</name>
    <dbReference type="NCBI Taxonomy" id="2816859"/>
    <lineage>
        <taxon>Bacteria</taxon>
        <taxon>Bacillati</taxon>
        <taxon>Actinomycetota</taxon>
        <taxon>Actinomycetes</taxon>
        <taxon>Micrococcales</taxon>
        <taxon>Micrococcaceae</taxon>
        <taxon>Arthrobacter</taxon>
    </lineage>
</organism>
<protein>
    <submittedName>
        <fullName evidence="1">Uncharacterized protein</fullName>
    </submittedName>
</protein>
<evidence type="ECO:0000313" key="2">
    <source>
        <dbReference type="Proteomes" id="UP000680588"/>
    </source>
</evidence>
<dbReference type="AlphaFoldDB" id="A0A975PEG3"/>
<dbReference type="GO" id="GO:0005975">
    <property type="term" value="P:carbohydrate metabolic process"/>
    <property type="evidence" value="ECO:0007669"/>
    <property type="project" value="InterPro"/>
</dbReference>
<dbReference type="Proteomes" id="UP000680588">
    <property type="component" value="Chromosome"/>
</dbReference>
<name>A0A975PEG3_9MICC</name>
<gene>
    <name evidence="1" type="ORF">KG104_17885</name>
</gene>